<keyword evidence="2" id="KW-1185">Reference proteome</keyword>
<dbReference type="EMBL" id="BMNL01000001">
    <property type="protein sequence ID" value="GGP19743.1"/>
    <property type="molecule type" value="Genomic_DNA"/>
</dbReference>
<name>A0A830GT97_9CREN</name>
<sequence>MVKSGSEEYIAGLLYLCKTNIKVGSTKEVMNELRNCAMLGFIHVFNPNVFEHVTTIPITGDDIRNMSLIIASLPITHDVNQPGVDEFALVYYTRIYSDGRYLRITIPKAILPEALDIKGRKLNIQLHVNGINLTFKAKVGAGRSSGKMLYYFIRIPKRTLSGWWIDPKDLQGKEAKVIMTEAKD</sequence>
<protein>
    <submittedName>
        <fullName evidence="1">Uncharacterized protein</fullName>
    </submittedName>
</protein>
<comment type="caution">
    <text evidence="1">The sequence shown here is derived from an EMBL/GenBank/DDBJ whole genome shotgun (WGS) entry which is preliminary data.</text>
</comment>
<accession>A0A830GT97</accession>
<reference evidence="1" key="2">
    <citation type="submission" date="2020-09" db="EMBL/GenBank/DDBJ databases">
        <authorList>
            <person name="Sun Q."/>
            <person name="Ohkuma M."/>
        </authorList>
    </citation>
    <scope>NUCLEOTIDE SEQUENCE</scope>
    <source>
        <strain evidence="1">JCM 10088</strain>
    </source>
</reference>
<proteinExistence type="predicted"/>
<evidence type="ECO:0000313" key="1">
    <source>
        <dbReference type="EMBL" id="GGP19743.1"/>
    </source>
</evidence>
<dbReference type="Proteomes" id="UP000610960">
    <property type="component" value="Unassembled WGS sequence"/>
</dbReference>
<dbReference type="AlphaFoldDB" id="A0A830GT97"/>
<organism evidence="1 2">
    <name type="scientific">Thermocladium modestius</name>
    <dbReference type="NCBI Taxonomy" id="62609"/>
    <lineage>
        <taxon>Archaea</taxon>
        <taxon>Thermoproteota</taxon>
        <taxon>Thermoprotei</taxon>
        <taxon>Thermoproteales</taxon>
        <taxon>Thermoproteaceae</taxon>
        <taxon>Thermocladium</taxon>
    </lineage>
</organism>
<gene>
    <name evidence="1" type="ORF">GCM10007981_04660</name>
</gene>
<reference evidence="1" key="1">
    <citation type="journal article" date="2014" name="Int. J. Syst. Evol. Microbiol.">
        <title>Complete genome sequence of Corynebacterium casei LMG S-19264T (=DSM 44701T), isolated from a smear-ripened cheese.</title>
        <authorList>
            <consortium name="US DOE Joint Genome Institute (JGI-PGF)"/>
            <person name="Walter F."/>
            <person name="Albersmeier A."/>
            <person name="Kalinowski J."/>
            <person name="Ruckert C."/>
        </authorList>
    </citation>
    <scope>NUCLEOTIDE SEQUENCE</scope>
    <source>
        <strain evidence="1">JCM 10088</strain>
    </source>
</reference>
<evidence type="ECO:0000313" key="2">
    <source>
        <dbReference type="Proteomes" id="UP000610960"/>
    </source>
</evidence>